<dbReference type="Gene3D" id="3.40.250.10">
    <property type="entry name" value="Rhodanese-like domain"/>
    <property type="match status" value="2"/>
</dbReference>
<dbReference type="CDD" id="cd01448">
    <property type="entry name" value="TST_Repeat_1"/>
    <property type="match status" value="1"/>
</dbReference>
<dbReference type="InterPro" id="IPR045078">
    <property type="entry name" value="TST/MPST-like"/>
</dbReference>
<dbReference type="InterPro" id="IPR036873">
    <property type="entry name" value="Rhodanese-like_dom_sf"/>
</dbReference>
<dbReference type="InterPro" id="IPR001307">
    <property type="entry name" value="Thiosulphate_STrfase_CS"/>
</dbReference>
<keyword evidence="1 3" id="KW-0808">Transferase</keyword>
<dbReference type="GO" id="GO:0016740">
    <property type="term" value="F:transferase activity"/>
    <property type="evidence" value="ECO:0007669"/>
    <property type="project" value="UniProtKB-KW"/>
</dbReference>
<reference evidence="7" key="1">
    <citation type="journal article" date="2019" name="Int. J. Syst. Evol. Microbiol.">
        <title>The Global Catalogue of Microorganisms (GCM) 10K type strain sequencing project: providing services to taxonomists for standard genome sequencing and annotation.</title>
        <authorList>
            <consortium name="The Broad Institute Genomics Platform"/>
            <consortium name="The Broad Institute Genome Sequencing Center for Infectious Disease"/>
            <person name="Wu L."/>
            <person name="Ma J."/>
        </authorList>
    </citation>
    <scope>NUCLEOTIDE SEQUENCE [LARGE SCALE GENOMIC DNA]</scope>
    <source>
        <strain evidence="7">KCTC 52366</strain>
    </source>
</reference>
<comment type="caution">
    <text evidence="6">The sequence shown here is derived from an EMBL/GenBank/DDBJ whole genome shotgun (WGS) entry which is preliminary data.</text>
</comment>
<dbReference type="CDD" id="cd01449">
    <property type="entry name" value="TST_Repeat_2"/>
    <property type="match status" value="1"/>
</dbReference>
<dbReference type="PROSITE" id="PS50206">
    <property type="entry name" value="RHODANESE_3"/>
    <property type="match status" value="2"/>
</dbReference>
<feature type="domain" description="Rhodanese" evidence="5">
    <location>
        <begin position="168"/>
        <end position="279"/>
    </location>
</feature>
<feature type="region of interest" description="Disordered" evidence="4">
    <location>
        <begin position="273"/>
        <end position="296"/>
    </location>
</feature>
<name>A0ABV7GXI2_9RHOB</name>
<dbReference type="Pfam" id="PF00581">
    <property type="entry name" value="Rhodanese"/>
    <property type="match status" value="2"/>
</dbReference>
<evidence type="ECO:0000256" key="3">
    <source>
        <dbReference type="RuleBase" id="RU000507"/>
    </source>
</evidence>
<gene>
    <name evidence="6" type="ORF">ACFOGP_17235</name>
</gene>
<evidence type="ECO:0000313" key="6">
    <source>
        <dbReference type="EMBL" id="MFC3144472.1"/>
    </source>
</evidence>
<dbReference type="PROSITE" id="PS00380">
    <property type="entry name" value="RHODANESE_1"/>
    <property type="match status" value="1"/>
</dbReference>
<accession>A0ABV7GXI2</accession>
<protein>
    <recommendedName>
        <fullName evidence="3">Sulfurtransferase</fullName>
    </recommendedName>
</protein>
<dbReference type="PROSITE" id="PS00683">
    <property type="entry name" value="RHODANESE_2"/>
    <property type="match status" value="1"/>
</dbReference>
<dbReference type="InterPro" id="IPR001763">
    <property type="entry name" value="Rhodanese-like_dom"/>
</dbReference>
<dbReference type="RefSeq" id="WP_275633823.1">
    <property type="nucleotide sequence ID" value="NZ_JARGYD010000006.1"/>
</dbReference>
<feature type="region of interest" description="Disordered" evidence="4">
    <location>
        <begin position="185"/>
        <end position="215"/>
    </location>
</feature>
<dbReference type="EMBL" id="JBHRTB010000010">
    <property type="protein sequence ID" value="MFC3144472.1"/>
    <property type="molecule type" value="Genomic_DNA"/>
</dbReference>
<keyword evidence="2" id="KW-0677">Repeat</keyword>
<evidence type="ECO:0000256" key="2">
    <source>
        <dbReference type="ARBA" id="ARBA00022737"/>
    </source>
</evidence>
<dbReference type="SMART" id="SM00450">
    <property type="entry name" value="RHOD"/>
    <property type="match status" value="2"/>
</dbReference>
<dbReference type="SUPFAM" id="SSF52821">
    <property type="entry name" value="Rhodanese/Cell cycle control phosphatase"/>
    <property type="match status" value="2"/>
</dbReference>
<dbReference type="Proteomes" id="UP001595632">
    <property type="component" value="Unassembled WGS sequence"/>
</dbReference>
<sequence length="296" mass="31520">MPVDTLAPDPLISVEDARALHQAGRAQFVDATYFAASEPGNALDSYRESHLPGAAFFDIEAASRADTDLPHMLPDAAAFEAFARSAGLAADKTLIVYDRIRLRSAPRVWWTLEHYGHRSVKVLDGGLEAWVAAGHPVESGPPDLPPGDFRATDQARIATLDHVLKAAETGHAQILDARPSSRFSGADGDNWTQRKGHIRGSKSVPAGSLLTPEGSLRPTEDLTALLAPALDDRPIITTCGSGIAAAIIALAARVAGRTDVTVYDGSWAEWGRSDRTEHLTDADTPSGHQNPEAAKT</sequence>
<organism evidence="6 7">
    <name type="scientific">Psychromarinibacter halotolerans</name>
    <dbReference type="NCBI Taxonomy" id="1775175"/>
    <lineage>
        <taxon>Bacteria</taxon>
        <taxon>Pseudomonadati</taxon>
        <taxon>Pseudomonadota</taxon>
        <taxon>Alphaproteobacteria</taxon>
        <taxon>Rhodobacterales</taxon>
        <taxon>Paracoccaceae</taxon>
        <taxon>Psychromarinibacter</taxon>
    </lineage>
</organism>
<proteinExistence type="predicted"/>
<feature type="domain" description="Rhodanese" evidence="5">
    <location>
        <begin position="22"/>
        <end position="139"/>
    </location>
</feature>
<evidence type="ECO:0000256" key="1">
    <source>
        <dbReference type="ARBA" id="ARBA00022679"/>
    </source>
</evidence>
<evidence type="ECO:0000259" key="5">
    <source>
        <dbReference type="PROSITE" id="PS50206"/>
    </source>
</evidence>
<keyword evidence="7" id="KW-1185">Reference proteome</keyword>
<evidence type="ECO:0000313" key="7">
    <source>
        <dbReference type="Proteomes" id="UP001595632"/>
    </source>
</evidence>
<dbReference type="PANTHER" id="PTHR11364:SF27">
    <property type="entry name" value="SULFURTRANSFERASE"/>
    <property type="match status" value="1"/>
</dbReference>
<evidence type="ECO:0000256" key="4">
    <source>
        <dbReference type="SAM" id="MobiDB-lite"/>
    </source>
</evidence>
<dbReference type="PANTHER" id="PTHR11364">
    <property type="entry name" value="THIOSULFATE SULFERTANSFERASE"/>
    <property type="match status" value="1"/>
</dbReference>